<gene>
    <name evidence="1" type="ORF">PhaeoP66_03258</name>
</gene>
<evidence type="ECO:0000313" key="1">
    <source>
        <dbReference type="EMBL" id="AUQ96000.1"/>
    </source>
</evidence>
<keyword evidence="2" id="KW-1185">Reference proteome</keyword>
<dbReference type="Proteomes" id="UP000236536">
    <property type="component" value="Chromosome"/>
</dbReference>
<proteinExistence type="predicted"/>
<evidence type="ECO:0000313" key="2">
    <source>
        <dbReference type="Proteomes" id="UP000236536"/>
    </source>
</evidence>
<protein>
    <submittedName>
        <fullName evidence="1">Uncharacterized protein</fullName>
    </submittedName>
</protein>
<dbReference type="EMBL" id="CP010705">
    <property type="protein sequence ID" value="AUQ96000.1"/>
    <property type="molecule type" value="Genomic_DNA"/>
</dbReference>
<reference evidence="1 2" key="2">
    <citation type="journal article" date="2017" name="Int. J. Syst. Evol. Microbiol.">
        <title>Adaptation of Surface-Associated Bacteria to the Open Ocean: A Genomically Distinct Subpopulation of Phaeobacter gallaeciensis Colonizes Pacific Mesozooplankton.</title>
        <authorList>
            <person name="Freese H.M."/>
            <person name="Methner A."/>
            <person name="Overmann J."/>
        </authorList>
    </citation>
    <scope>NUCLEOTIDE SEQUENCE [LARGE SCALE GENOMIC DNA]</scope>
    <source>
        <strain evidence="1 2">P66</strain>
    </source>
</reference>
<organism evidence="1 2">
    <name type="scientific">Phaeobacter inhibens</name>
    <dbReference type="NCBI Taxonomy" id="221822"/>
    <lineage>
        <taxon>Bacteria</taxon>
        <taxon>Pseudomonadati</taxon>
        <taxon>Pseudomonadota</taxon>
        <taxon>Alphaproteobacteria</taxon>
        <taxon>Rhodobacterales</taxon>
        <taxon>Roseobacteraceae</taxon>
        <taxon>Phaeobacter</taxon>
    </lineage>
</organism>
<accession>A0ABN5GRI2</accession>
<reference evidence="1 2" key="1">
    <citation type="journal article" date="2017" name="Genome Biol. Evol.">
        <title>Trajectories and Drivers of Genome Evolution in Surface-Associated Marine Phaeobacter.</title>
        <authorList>
            <person name="Freese H.M."/>
            <person name="Sikorski J."/>
            <person name="Bunk B."/>
            <person name="Scheuner C."/>
            <person name="Meier-Kolthoff J.P."/>
            <person name="Sproer C."/>
            <person name="Gram L."/>
            <person name="Overmann J."/>
        </authorList>
    </citation>
    <scope>NUCLEOTIDE SEQUENCE [LARGE SCALE GENOMIC DNA]</scope>
    <source>
        <strain evidence="1 2">P66</strain>
    </source>
</reference>
<sequence length="83" mass="8947">MKAFKDAWLRSGTPFTAKEAVAKQLTPDPYESGGRIEELESKVENLTEAVSALYGLLYDKAVLAGEDITNVCPGVEEDLDALG</sequence>
<name>A0ABN5GRI2_9RHOB</name>
<dbReference type="RefSeq" id="WP_102875014.1">
    <property type="nucleotide sequence ID" value="NZ_CP010705.1"/>
</dbReference>